<protein>
    <submittedName>
        <fullName evidence="4">Aldehyde dehydrogenase</fullName>
    </submittedName>
</protein>
<comment type="caution">
    <text evidence="4">The sequence shown here is derived from an EMBL/GenBank/DDBJ whole genome shotgun (WGS) entry which is preliminary data.</text>
</comment>
<organism evidence="4 5">
    <name type="scientific">Haematobacter massiliensis</name>
    <dbReference type="NCBI Taxonomy" id="195105"/>
    <lineage>
        <taxon>Bacteria</taxon>
        <taxon>Pseudomonadati</taxon>
        <taxon>Pseudomonadota</taxon>
        <taxon>Alphaproteobacteria</taxon>
        <taxon>Rhodobacterales</taxon>
        <taxon>Paracoccaceae</taxon>
        <taxon>Haematobacter</taxon>
    </lineage>
</organism>
<dbReference type="Gene3D" id="3.40.309.10">
    <property type="entry name" value="Aldehyde Dehydrogenase, Chain A, domain 2"/>
    <property type="match status" value="1"/>
</dbReference>
<dbReference type="InterPro" id="IPR016163">
    <property type="entry name" value="Ald_DH_C"/>
</dbReference>
<dbReference type="GO" id="GO:0009450">
    <property type="term" value="P:gamma-aminobutyric acid catabolic process"/>
    <property type="evidence" value="ECO:0007669"/>
    <property type="project" value="TreeGrafter"/>
</dbReference>
<accession>A0A086Y6Z4</accession>
<dbReference type="eggNOG" id="COG1012">
    <property type="taxonomic scope" value="Bacteria"/>
</dbReference>
<keyword evidence="2" id="KW-0560">Oxidoreductase</keyword>
<dbReference type="RefSeq" id="WP_035709985.1">
    <property type="nucleotide sequence ID" value="NZ_CAMIFG010000029.1"/>
</dbReference>
<dbReference type="AlphaFoldDB" id="A0A086Y6Z4"/>
<dbReference type="GO" id="GO:0004777">
    <property type="term" value="F:succinate-semialdehyde dehydrogenase (NAD+) activity"/>
    <property type="evidence" value="ECO:0007669"/>
    <property type="project" value="TreeGrafter"/>
</dbReference>
<proteinExistence type="inferred from homology"/>
<dbReference type="SUPFAM" id="SSF53720">
    <property type="entry name" value="ALDH-like"/>
    <property type="match status" value="1"/>
</dbReference>
<sequence length="476" mass="50011">MFDQAALIIGGSARREASAGTLRVTDPATDALIMELPKAGAPEAVEAAQLSMEGFGVWSAKPAYERYQILRHAAQLMRERAGAAAEMMTREQGKPRIQALTEWNSSADLLDWSAEEGRRAYGRIVPGRAADISLSVLSRPVGPVAIFSPWNVPAWGPMQKIAPALAAGCSVVVKAAEETPLTAWAIVRCLLDAGVTPQAVSLLWGQAAEISEALIAAPEIRKVSLTGSTRVGRIVAAAAGAALKKSTMELGGHAPVIVAADADLDALVPLAVTWKYRNAGQICVSPTRFLVEDALYEPFVRRFTAETSKLSVGNGADPTTTMGPLTTPGQVETVDALVQDALAQGATLETGGARIGNVGNFYQPTVLSGMTPAMRAMNDEPFGPLALVMRVGSLEEALTEANRLPVGLGSYAFTRSDAAASRIVRSIHAGMLGLNHFALALPETPFGGVMDSGFGAEGGIEALQSYSMAMLVTHRH</sequence>
<evidence type="ECO:0000256" key="2">
    <source>
        <dbReference type="ARBA" id="ARBA00023002"/>
    </source>
</evidence>
<dbReference type="OrthoDB" id="9812625at2"/>
<evidence type="ECO:0000313" key="5">
    <source>
        <dbReference type="Proteomes" id="UP000028826"/>
    </source>
</evidence>
<gene>
    <name evidence="4" type="ORF">CN97_15045</name>
</gene>
<dbReference type="InterPro" id="IPR016161">
    <property type="entry name" value="Ald_DH/histidinol_DH"/>
</dbReference>
<dbReference type="STRING" id="195105.CN97_15045"/>
<dbReference type="PANTHER" id="PTHR43353:SF5">
    <property type="entry name" value="SUCCINATE-SEMIALDEHYDE DEHYDROGENASE, MITOCHONDRIAL"/>
    <property type="match status" value="1"/>
</dbReference>
<dbReference type="PANTHER" id="PTHR43353">
    <property type="entry name" value="SUCCINATE-SEMIALDEHYDE DEHYDROGENASE, MITOCHONDRIAL"/>
    <property type="match status" value="1"/>
</dbReference>
<dbReference type="Gene3D" id="3.40.605.10">
    <property type="entry name" value="Aldehyde Dehydrogenase, Chain A, domain 1"/>
    <property type="match status" value="1"/>
</dbReference>
<dbReference type="InterPro" id="IPR050740">
    <property type="entry name" value="Aldehyde_DH_Superfamily"/>
</dbReference>
<dbReference type="InterPro" id="IPR015590">
    <property type="entry name" value="Aldehyde_DH_dom"/>
</dbReference>
<feature type="domain" description="Aldehyde dehydrogenase" evidence="3">
    <location>
        <begin position="18"/>
        <end position="468"/>
    </location>
</feature>
<dbReference type="FunFam" id="3.40.605.10:FF:000063">
    <property type="entry name" value="Succinate-semialdehyde dehydrogenase, mitochondrial"/>
    <property type="match status" value="1"/>
</dbReference>
<name>A0A086Y6Z4_9RHOB</name>
<comment type="similarity">
    <text evidence="1">Belongs to the aldehyde dehydrogenase family.</text>
</comment>
<reference evidence="4 5" key="1">
    <citation type="submission" date="2014-03" db="EMBL/GenBank/DDBJ databases">
        <title>Genome of Haematobacter massiliensis CCUG 47968.</title>
        <authorList>
            <person name="Wang D."/>
            <person name="Wang G."/>
        </authorList>
    </citation>
    <scope>NUCLEOTIDE SEQUENCE [LARGE SCALE GENOMIC DNA]</scope>
    <source>
        <strain evidence="4 5">CCUG 47968</strain>
    </source>
</reference>
<dbReference type="Proteomes" id="UP000028826">
    <property type="component" value="Unassembled WGS sequence"/>
</dbReference>
<evidence type="ECO:0000259" key="3">
    <source>
        <dbReference type="Pfam" id="PF00171"/>
    </source>
</evidence>
<keyword evidence="5" id="KW-1185">Reference proteome</keyword>
<dbReference type="Pfam" id="PF00171">
    <property type="entry name" value="Aldedh"/>
    <property type="match status" value="1"/>
</dbReference>
<evidence type="ECO:0000256" key="1">
    <source>
        <dbReference type="ARBA" id="ARBA00009986"/>
    </source>
</evidence>
<dbReference type="CDD" id="cd07103">
    <property type="entry name" value="ALDH_F5_SSADH_GabD"/>
    <property type="match status" value="1"/>
</dbReference>
<dbReference type="InterPro" id="IPR016162">
    <property type="entry name" value="Ald_DH_N"/>
</dbReference>
<evidence type="ECO:0000313" key="4">
    <source>
        <dbReference type="EMBL" id="KFI30044.1"/>
    </source>
</evidence>
<dbReference type="EMBL" id="JGYG01000004">
    <property type="protein sequence ID" value="KFI30044.1"/>
    <property type="molecule type" value="Genomic_DNA"/>
</dbReference>